<dbReference type="RefSeq" id="WP_185444191.1">
    <property type="nucleotide sequence ID" value="NZ_CP043661.1"/>
</dbReference>
<evidence type="ECO:0000313" key="3">
    <source>
        <dbReference type="Proteomes" id="UP000515563"/>
    </source>
</evidence>
<dbReference type="AlphaFoldDB" id="A0A7G6X6C0"/>
<organism evidence="2 3">
    <name type="scientific">Kribbella qitaiheensis</name>
    <dbReference type="NCBI Taxonomy" id="1544730"/>
    <lineage>
        <taxon>Bacteria</taxon>
        <taxon>Bacillati</taxon>
        <taxon>Actinomycetota</taxon>
        <taxon>Actinomycetes</taxon>
        <taxon>Propionibacteriales</taxon>
        <taxon>Kribbellaceae</taxon>
        <taxon>Kribbella</taxon>
    </lineage>
</organism>
<name>A0A7G6X6C0_9ACTN</name>
<keyword evidence="1" id="KW-0732">Signal</keyword>
<protein>
    <recommendedName>
        <fullName evidence="4">Lipoprotein</fullName>
    </recommendedName>
</protein>
<feature type="chain" id="PRO_5039473684" description="Lipoprotein" evidence="1">
    <location>
        <begin position="28"/>
        <end position="163"/>
    </location>
</feature>
<sequence>MTSGVPTPAQRAVRWLLSLLMGVSLFACSSKESPNPDPRAYAGADSEVTLEKALGDHGLKVPEEAAEVHFGAFSGREYSFQLSFDVACSSVQGFLTASGFTAPLRPGVVPSLVYSAGLSRGWDVERFGGPRGIEEDVRGVLHRSVLAVDLATPNCRVFVASFK</sequence>
<reference evidence="2 3" key="2">
    <citation type="journal article" date="2020" name="Microbiol. Resour. Announc.">
        <title>Antarctic desert soil bacteria exhibit high novel natural product potential, evaluated through long-read genome sequencing and comparative genomics.</title>
        <authorList>
            <person name="Benaud N."/>
            <person name="Edwards R.J."/>
            <person name="Amos T.G."/>
            <person name="D'Agostino P.M."/>
            <person name="Gutierrez-Chavez C."/>
            <person name="Montgomery K."/>
            <person name="Nicetic I."/>
            <person name="Ferrari B.C."/>
        </authorList>
    </citation>
    <scope>NUCLEOTIDE SEQUENCE [LARGE SCALE GENOMIC DNA]</scope>
    <source>
        <strain evidence="2 3">SPB151</strain>
    </source>
</reference>
<dbReference type="Proteomes" id="UP000515563">
    <property type="component" value="Chromosome"/>
</dbReference>
<accession>A0A7G6X6C0</accession>
<reference evidence="3" key="1">
    <citation type="submission" date="2019-09" db="EMBL/GenBank/DDBJ databases">
        <title>Antimicrobial potential of Antarctic Bacteria.</title>
        <authorList>
            <person name="Benaud N."/>
            <person name="Edwards R.J."/>
            <person name="Ferrari B.C."/>
        </authorList>
    </citation>
    <scope>NUCLEOTIDE SEQUENCE [LARGE SCALE GENOMIC DNA]</scope>
    <source>
        <strain evidence="3">SPB151</strain>
    </source>
</reference>
<gene>
    <name evidence="2" type="ORF">F1D05_32525</name>
</gene>
<feature type="signal peptide" evidence="1">
    <location>
        <begin position="1"/>
        <end position="27"/>
    </location>
</feature>
<dbReference type="EMBL" id="CP043661">
    <property type="protein sequence ID" value="QNE21785.1"/>
    <property type="molecule type" value="Genomic_DNA"/>
</dbReference>
<evidence type="ECO:0000256" key="1">
    <source>
        <dbReference type="SAM" id="SignalP"/>
    </source>
</evidence>
<keyword evidence="3" id="KW-1185">Reference proteome</keyword>
<dbReference type="KEGG" id="kqi:F1D05_32525"/>
<evidence type="ECO:0000313" key="2">
    <source>
        <dbReference type="EMBL" id="QNE21785.1"/>
    </source>
</evidence>
<evidence type="ECO:0008006" key="4">
    <source>
        <dbReference type="Google" id="ProtNLM"/>
    </source>
</evidence>
<proteinExistence type="predicted"/>